<dbReference type="InterPro" id="IPR036264">
    <property type="entry name" value="Bact_exopeptidase_dim_dom"/>
</dbReference>
<dbReference type="Gene3D" id="3.30.70.360">
    <property type="match status" value="1"/>
</dbReference>
<evidence type="ECO:0000256" key="2">
    <source>
        <dbReference type="PIRSR" id="PIRSR005962-1"/>
    </source>
</evidence>
<dbReference type="PIRSF" id="PIRSF005962">
    <property type="entry name" value="Pept_M20D_amidohydro"/>
    <property type="match status" value="1"/>
</dbReference>
<dbReference type="SUPFAM" id="SSF55031">
    <property type="entry name" value="Bacterial exopeptidase dimerisation domain"/>
    <property type="match status" value="1"/>
</dbReference>
<dbReference type="PANTHER" id="PTHR11014:SF63">
    <property type="entry name" value="METALLOPEPTIDASE, PUTATIVE (AFU_ORTHOLOGUE AFUA_6G09600)-RELATED"/>
    <property type="match status" value="1"/>
</dbReference>
<dbReference type="PANTHER" id="PTHR11014">
    <property type="entry name" value="PEPTIDASE M20 FAMILY MEMBER"/>
    <property type="match status" value="1"/>
</dbReference>
<dbReference type="InterPro" id="IPR011650">
    <property type="entry name" value="Peptidase_M20_dimer"/>
</dbReference>
<keyword evidence="2" id="KW-0479">Metal-binding</keyword>
<dbReference type="Pfam" id="PF07687">
    <property type="entry name" value="M20_dimer"/>
    <property type="match status" value="1"/>
</dbReference>
<protein>
    <submittedName>
        <fullName evidence="4">Amidohydrolase</fullName>
    </submittedName>
</protein>
<feature type="binding site" evidence="2">
    <location>
        <position position="357"/>
    </location>
    <ligand>
        <name>Mn(2+)</name>
        <dbReference type="ChEBI" id="CHEBI:29035"/>
        <label>2</label>
    </ligand>
</feature>
<dbReference type="FunFam" id="3.30.70.360:FF:000001">
    <property type="entry name" value="N-acetyldiaminopimelate deacetylase"/>
    <property type="match status" value="1"/>
</dbReference>
<dbReference type="RefSeq" id="WP_306410782.1">
    <property type="nucleotide sequence ID" value="NZ_JANFPI010000002.1"/>
</dbReference>
<feature type="binding site" evidence="2">
    <location>
        <position position="103"/>
    </location>
    <ligand>
        <name>Mn(2+)</name>
        <dbReference type="ChEBI" id="CHEBI:29035"/>
        <label>2</label>
    </ligand>
</feature>
<dbReference type="NCBIfam" id="TIGR01891">
    <property type="entry name" value="amidohydrolases"/>
    <property type="match status" value="1"/>
</dbReference>
<proteinExistence type="predicted"/>
<comment type="cofactor">
    <cofactor evidence="2">
        <name>Mn(2+)</name>
        <dbReference type="ChEBI" id="CHEBI:29035"/>
    </cofactor>
    <text evidence="2">The Mn(2+) ion enhances activity.</text>
</comment>
<dbReference type="Gene3D" id="3.40.630.10">
    <property type="entry name" value="Zn peptidases"/>
    <property type="match status" value="1"/>
</dbReference>
<gene>
    <name evidence="4" type="ORF">NOF55_07825</name>
</gene>
<evidence type="ECO:0000313" key="5">
    <source>
        <dbReference type="Proteomes" id="UP001208771"/>
    </source>
</evidence>
<keyword evidence="1" id="KW-0378">Hydrolase</keyword>
<dbReference type="AlphaFoldDB" id="A0AAE3SUS3"/>
<feature type="binding site" evidence="2">
    <location>
        <position position="136"/>
    </location>
    <ligand>
        <name>Mn(2+)</name>
        <dbReference type="ChEBI" id="CHEBI:29035"/>
        <label>2</label>
    </ligand>
</feature>
<keyword evidence="5" id="KW-1185">Reference proteome</keyword>
<feature type="binding site" evidence="2">
    <location>
        <position position="162"/>
    </location>
    <ligand>
        <name>Mn(2+)</name>
        <dbReference type="ChEBI" id="CHEBI:29035"/>
        <label>2</label>
    </ligand>
</feature>
<feature type="binding site" evidence="2">
    <location>
        <position position="101"/>
    </location>
    <ligand>
        <name>Mn(2+)</name>
        <dbReference type="ChEBI" id="CHEBI:29035"/>
        <label>2</label>
    </ligand>
</feature>
<dbReference type="GO" id="GO:0050118">
    <property type="term" value="F:N-acetyldiaminopimelate deacetylase activity"/>
    <property type="evidence" value="ECO:0007669"/>
    <property type="project" value="UniProtKB-ARBA"/>
</dbReference>
<reference evidence="4" key="1">
    <citation type="submission" date="2022-07" db="EMBL/GenBank/DDBJ databases">
        <title>Ectorhizobium quercum gen.nov., sp. nov.</title>
        <authorList>
            <person name="Ma T."/>
            <person name="Li Y."/>
        </authorList>
    </citation>
    <scope>NUCLEOTIDE SEQUENCE</scope>
    <source>
        <strain evidence="4">BDR2-2</strain>
    </source>
</reference>
<sequence length="391" mass="40780">MSEELSKSDLDALVALRRDLHAHPETGFQEKRTAAVLAGLLRGRGIEVHAGIGGTGLVGIIEGEKGPGPSIGLRADMDALPIEEASDFPWRSTVPGCFHGCGHDGHMAMLMAAAWLLRQKPDFAGRVVLIFQPAEEGLGGARAMLADGLFERFPCDEVYALHNAPDRPFGTVALRSGPVSASADFFDIAIRGKGGHAAFPYRAVDSGLVAVTLAQALHTIVGQNVDPNEAAVVAVTAVNAGSTYNVIPDTATVSGTIRTFSPVVRREIAAHVETLAKGMAAAYGAEADVAIRDVFSTLVNRPVQAAALADAARAVVGDANVDTDAAPVTTSEDFADMLMAVPGAYCFLGQGTGAALHNPHYAFNDDILPTGAALLARIARDRLRTQGSGRT</sequence>
<feature type="domain" description="Peptidase M20 dimerisation" evidence="3">
    <location>
        <begin position="186"/>
        <end position="277"/>
    </location>
</feature>
<dbReference type="Proteomes" id="UP001208771">
    <property type="component" value="Unassembled WGS sequence"/>
</dbReference>
<dbReference type="EMBL" id="JANFPI010000002">
    <property type="protein sequence ID" value="MCX8997013.1"/>
    <property type="molecule type" value="Genomic_DNA"/>
</dbReference>
<dbReference type="SUPFAM" id="SSF53187">
    <property type="entry name" value="Zn-dependent exopeptidases"/>
    <property type="match status" value="1"/>
</dbReference>
<dbReference type="GO" id="GO:0019877">
    <property type="term" value="P:diaminopimelate biosynthetic process"/>
    <property type="evidence" value="ECO:0007669"/>
    <property type="project" value="UniProtKB-ARBA"/>
</dbReference>
<dbReference type="Pfam" id="PF01546">
    <property type="entry name" value="Peptidase_M20"/>
    <property type="match status" value="1"/>
</dbReference>
<evidence type="ECO:0000313" key="4">
    <source>
        <dbReference type="EMBL" id="MCX8997013.1"/>
    </source>
</evidence>
<dbReference type="InterPro" id="IPR002933">
    <property type="entry name" value="Peptidase_M20"/>
</dbReference>
<evidence type="ECO:0000256" key="1">
    <source>
        <dbReference type="ARBA" id="ARBA00022801"/>
    </source>
</evidence>
<name>A0AAE3SUS3_9HYPH</name>
<comment type="caution">
    <text evidence="4">The sequence shown here is derived from an EMBL/GenBank/DDBJ whole genome shotgun (WGS) entry which is preliminary data.</text>
</comment>
<dbReference type="InterPro" id="IPR017439">
    <property type="entry name" value="Amidohydrolase"/>
</dbReference>
<keyword evidence="2" id="KW-0464">Manganese</keyword>
<accession>A0AAE3SUS3</accession>
<organism evidence="4 5">
    <name type="scientific">Ectorhizobium quercum</name>
    <dbReference type="NCBI Taxonomy" id="2965071"/>
    <lineage>
        <taxon>Bacteria</taxon>
        <taxon>Pseudomonadati</taxon>
        <taxon>Pseudomonadota</taxon>
        <taxon>Alphaproteobacteria</taxon>
        <taxon>Hyphomicrobiales</taxon>
        <taxon>Rhizobiaceae</taxon>
        <taxon>Ectorhizobium</taxon>
    </lineage>
</organism>
<evidence type="ECO:0000259" key="3">
    <source>
        <dbReference type="Pfam" id="PF07687"/>
    </source>
</evidence>
<dbReference type="GO" id="GO:0046872">
    <property type="term" value="F:metal ion binding"/>
    <property type="evidence" value="ECO:0007669"/>
    <property type="project" value="UniProtKB-KW"/>
</dbReference>